<dbReference type="Pfam" id="PF14559">
    <property type="entry name" value="TPR_19"/>
    <property type="match status" value="1"/>
</dbReference>
<dbReference type="Gene3D" id="1.25.40.10">
    <property type="entry name" value="Tetratricopeptide repeat domain"/>
    <property type="match status" value="2"/>
</dbReference>
<dbReference type="InterPro" id="IPR011990">
    <property type="entry name" value="TPR-like_helical_dom_sf"/>
</dbReference>
<evidence type="ECO:0000256" key="3">
    <source>
        <dbReference type="SAM" id="MobiDB-lite"/>
    </source>
</evidence>
<name>A0ABP8LQP5_9BACT</name>
<dbReference type="InterPro" id="IPR019734">
    <property type="entry name" value="TPR_rpt"/>
</dbReference>
<evidence type="ECO:0008006" key="6">
    <source>
        <dbReference type="Google" id="ProtNLM"/>
    </source>
</evidence>
<dbReference type="EMBL" id="BAABEY010000002">
    <property type="protein sequence ID" value="GAA4432619.1"/>
    <property type="molecule type" value="Genomic_DNA"/>
</dbReference>
<accession>A0ABP8LQP5</accession>
<gene>
    <name evidence="4" type="ORF">GCM10023091_05010</name>
</gene>
<dbReference type="SUPFAM" id="SSF48452">
    <property type="entry name" value="TPR-like"/>
    <property type="match status" value="1"/>
</dbReference>
<sequence>MISQYKKDKEKSDAKIQDPKAAEKASTWMDRAKLYENIALVRDTTQVIDADAASKALEAYKKVAELDKTKKGEPGKLAKEAQAIVDGEKQSPLYDAFINQGVKAFQGKNLQGALDNFSAAHGIFKSDTTGALYAAISAQQLNNHDVAIQNYAGYAKNGGKDPSAFYGYAQLYREKKDYDNALQALDMGLKANANHKDLMSEKVNILLAAGREEAAIKELTGLVEKDPNNVVNLTNLGILYDNTYSNHTKNLRELEEKLAASGGQKGKLAEELQTEKSKIEVYDGEIKRLAARVKAQPKNAELKRQLQEVNNSKKETETAIAKIEGDLKAAEEKEKAVNKSEIEGQINDLKAKQAEAKNNALKTYEKAIAVDEKNYDALFGLGAIYYNEGVELKREVDNMNMQEYQQKGKEVEGKVCGRFKKSRPYFERAAAVNPDSDAKTTLDNINNIIQQVESKNIPCAE</sequence>
<feature type="repeat" description="TPR" evidence="1">
    <location>
        <begin position="162"/>
        <end position="195"/>
    </location>
</feature>
<protein>
    <recommendedName>
        <fullName evidence="6">Tetratricopeptide repeat protein</fullName>
    </recommendedName>
</protein>
<evidence type="ECO:0000256" key="2">
    <source>
        <dbReference type="SAM" id="Coils"/>
    </source>
</evidence>
<keyword evidence="2" id="KW-0175">Coiled coil</keyword>
<feature type="region of interest" description="Disordered" evidence="3">
    <location>
        <begin position="1"/>
        <end position="25"/>
    </location>
</feature>
<dbReference type="PROSITE" id="PS50005">
    <property type="entry name" value="TPR"/>
    <property type="match status" value="1"/>
</dbReference>
<comment type="caution">
    <text evidence="4">The sequence shown here is derived from an EMBL/GenBank/DDBJ whole genome shotgun (WGS) entry which is preliminary data.</text>
</comment>
<dbReference type="SMART" id="SM00028">
    <property type="entry name" value="TPR"/>
    <property type="match status" value="2"/>
</dbReference>
<organism evidence="4 5">
    <name type="scientific">Ravibacter arvi</name>
    <dbReference type="NCBI Taxonomy" id="2051041"/>
    <lineage>
        <taxon>Bacteria</taxon>
        <taxon>Pseudomonadati</taxon>
        <taxon>Bacteroidota</taxon>
        <taxon>Cytophagia</taxon>
        <taxon>Cytophagales</taxon>
        <taxon>Spirosomataceae</taxon>
        <taxon>Ravibacter</taxon>
    </lineage>
</organism>
<feature type="compositionally biased region" description="Basic and acidic residues" evidence="3">
    <location>
        <begin position="1"/>
        <end position="23"/>
    </location>
</feature>
<evidence type="ECO:0000313" key="4">
    <source>
        <dbReference type="EMBL" id="GAA4432619.1"/>
    </source>
</evidence>
<reference evidence="5" key="1">
    <citation type="journal article" date="2019" name="Int. J. Syst. Evol. Microbiol.">
        <title>The Global Catalogue of Microorganisms (GCM) 10K type strain sequencing project: providing services to taxonomists for standard genome sequencing and annotation.</title>
        <authorList>
            <consortium name="The Broad Institute Genomics Platform"/>
            <consortium name="The Broad Institute Genome Sequencing Center for Infectious Disease"/>
            <person name="Wu L."/>
            <person name="Ma J."/>
        </authorList>
    </citation>
    <scope>NUCLEOTIDE SEQUENCE [LARGE SCALE GENOMIC DNA]</scope>
    <source>
        <strain evidence="5">JCM 31920</strain>
    </source>
</reference>
<evidence type="ECO:0000256" key="1">
    <source>
        <dbReference type="PROSITE-ProRule" id="PRU00339"/>
    </source>
</evidence>
<feature type="coiled-coil region" evidence="2">
    <location>
        <begin position="299"/>
        <end position="359"/>
    </location>
</feature>
<evidence type="ECO:0000313" key="5">
    <source>
        <dbReference type="Proteomes" id="UP001501508"/>
    </source>
</evidence>
<keyword evidence="1" id="KW-0802">TPR repeat</keyword>
<proteinExistence type="predicted"/>
<keyword evidence="5" id="KW-1185">Reference proteome</keyword>
<dbReference type="Proteomes" id="UP001501508">
    <property type="component" value="Unassembled WGS sequence"/>
</dbReference>